<feature type="active site" description="Charge relay system" evidence="11">
    <location>
        <position position="272"/>
    </location>
</feature>
<dbReference type="GO" id="GO:0046872">
    <property type="term" value="F:metal ion binding"/>
    <property type="evidence" value="ECO:0007669"/>
    <property type="project" value="UniProtKB-UniRule"/>
</dbReference>
<comment type="subcellular location">
    <subcellularLocation>
        <location evidence="3">Secreted</location>
        <location evidence="3">Extracellular space</location>
    </subcellularLocation>
</comment>
<evidence type="ECO:0000256" key="2">
    <source>
        <dbReference type="ARBA" id="ARBA00002451"/>
    </source>
</evidence>
<keyword evidence="6 11" id="KW-0479">Metal-binding</keyword>
<evidence type="ECO:0000256" key="5">
    <source>
        <dbReference type="ARBA" id="ARBA00022670"/>
    </source>
</evidence>
<comment type="catalytic activity">
    <reaction evidence="1">
        <text>Release of an N-terminal tripeptide from a polypeptide.</text>
        <dbReference type="EC" id="3.4.14.10"/>
    </reaction>
</comment>
<evidence type="ECO:0000259" key="13">
    <source>
        <dbReference type="PROSITE" id="PS51695"/>
    </source>
</evidence>
<dbReference type="SUPFAM" id="SSF52743">
    <property type="entry name" value="Subtilisin-like"/>
    <property type="match status" value="1"/>
</dbReference>
<evidence type="ECO:0000256" key="8">
    <source>
        <dbReference type="ARBA" id="ARBA00022825"/>
    </source>
</evidence>
<keyword evidence="9 11" id="KW-0106">Calcium</keyword>
<reference evidence="14" key="1">
    <citation type="submission" date="2020-03" db="EMBL/GenBank/DDBJ databases">
        <title>Site-based positive gene gene selection in Geosmithia morbida across the United States reveals a broad range of putative effectors and factors for local host and environmental adapation.</title>
        <authorList>
            <person name="Onufrak A."/>
            <person name="Murdoch R.W."/>
            <person name="Gazis R."/>
            <person name="Huff M."/>
            <person name="Staton M."/>
            <person name="Klingeman W."/>
            <person name="Hadziabdic D."/>
        </authorList>
    </citation>
    <scope>NUCLEOTIDE SEQUENCE</scope>
    <source>
        <strain evidence="14">1262</strain>
    </source>
</reference>
<proteinExistence type="predicted"/>
<dbReference type="PROSITE" id="PS51695">
    <property type="entry name" value="SEDOLISIN"/>
    <property type="match status" value="1"/>
</dbReference>
<evidence type="ECO:0000256" key="11">
    <source>
        <dbReference type="PROSITE-ProRule" id="PRU01032"/>
    </source>
</evidence>
<feature type="active site" description="Charge relay system" evidence="11">
    <location>
        <position position="491"/>
    </location>
</feature>
<evidence type="ECO:0000313" key="15">
    <source>
        <dbReference type="Proteomes" id="UP000749293"/>
    </source>
</evidence>
<gene>
    <name evidence="14" type="ORF">GMORB2_4337</name>
</gene>
<dbReference type="InterPro" id="IPR030400">
    <property type="entry name" value="Sedolisin_dom"/>
</dbReference>
<dbReference type="SMART" id="SM00944">
    <property type="entry name" value="Pro-kuma_activ"/>
    <property type="match status" value="1"/>
</dbReference>
<evidence type="ECO:0000256" key="3">
    <source>
        <dbReference type="ARBA" id="ARBA00004239"/>
    </source>
</evidence>
<keyword evidence="12" id="KW-0732">Signal</keyword>
<evidence type="ECO:0000256" key="10">
    <source>
        <dbReference type="ARBA" id="ARBA00023145"/>
    </source>
</evidence>
<dbReference type="SUPFAM" id="SSF54897">
    <property type="entry name" value="Protease propeptides/inhibitors"/>
    <property type="match status" value="1"/>
</dbReference>
<accession>A0A9P4Z148</accession>
<dbReference type="OrthoDB" id="409122at2759"/>
<dbReference type="AlphaFoldDB" id="A0A9P4Z148"/>
<dbReference type="RefSeq" id="XP_035324149.1">
    <property type="nucleotide sequence ID" value="XM_035466312.1"/>
</dbReference>
<dbReference type="GO" id="GO:0004252">
    <property type="term" value="F:serine-type endopeptidase activity"/>
    <property type="evidence" value="ECO:0007669"/>
    <property type="project" value="UniProtKB-UniRule"/>
</dbReference>
<sequence length="583" mass="62251">MVAYTSFTSMALLALAGLGSCGIIEQLQQSPDGWTLLEKDVDPEQPLRLSFALREPSIDEIRNTLDDPSAPHLTREQALELRAPDQADVEAVNGWLNKNGIADGVRENDWVHVHTTVGKAESLLDMKMHRYDFEGKGAVLRTTAYSVPDELEDAVSFVHPIANFMAPKKELSTITKARSVVSRANPCAQMTTPDCIRRMYNMPQPAAANATTKPSNGVRLGVAGFLEEYANYHDVSTFVSRFSPGTKSKSSFAVELVHGGQNIQSPAQAGAEAALDVQYTMALGYPADVTYYSTGGRGAQLNDSGGATPEEFVDNEPYLELLEHLLAKPDDELPHVLSFSYADNELSVPKPYAERVCSMFGLLASRGTTVVAGSGDGGAAGSRNSTCVRYDGSPVAMAVFPASCPWVTAVGAVSNINNPPTGAEFSGGGFSQYFKRETWQDSSVSSYETALGGRLRGLYNSSMRALPDISAVGTDFQIVLAQQVVSIAGTSASTPVLAAIVALIDEARFEAGKKPLGWLNGRLYRPEIAETLQDVKGGVSQSCTIAGIGMPGGWPAAQGWDAITGLGVPNNYAKFMQALVDQD</sequence>
<dbReference type="CDD" id="cd04056">
    <property type="entry name" value="Peptidases_S53"/>
    <property type="match status" value="1"/>
</dbReference>
<dbReference type="InterPro" id="IPR050819">
    <property type="entry name" value="Tripeptidyl-peptidase_I"/>
</dbReference>
<keyword evidence="8 11" id="KW-0720">Serine protease</keyword>
<feature type="binding site" evidence="11">
    <location>
        <position position="559"/>
    </location>
    <ligand>
        <name>Ca(2+)</name>
        <dbReference type="ChEBI" id="CHEBI:29108"/>
    </ligand>
</feature>
<dbReference type="PANTHER" id="PTHR14218:SF15">
    <property type="entry name" value="TRIPEPTIDYL-PEPTIDASE 1"/>
    <property type="match status" value="1"/>
</dbReference>
<feature type="binding site" evidence="11">
    <location>
        <position position="535"/>
    </location>
    <ligand>
        <name>Ca(2+)</name>
        <dbReference type="ChEBI" id="CHEBI:29108"/>
    </ligand>
</feature>
<organism evidence="14 15">
    <name type="scientific">Geosmithia morbida</name>
    <dbReference type="NCBI Taxonomy" id="1094350"/>
    <lineage>
        <taxon>Eukaryota</taxon>
        <taxon>Fungi</taxon>
        <taxon>Dikarya</taxon>
        <taxon>Ascomycota</taxon>
        <taxon>Pezizomycotina</taxon>
        <taxon>Sordariomycetes</taxon>
        <taxon>Hypocreomycetidae</taxon>
        <taxon>Hypocreales</taxon>
        <taxon>Bionectriaceae</taxon>
        <taxon>Geosmithia</taxon>
    </lineage>
</organism>
<keyword evidence="7 11" id="KW-0378">Hydrolase</keyword>
<evidence type="ECO:0000256" key="1">
    <source>
        <dbReference type="ARBA" id="ARBA00001910"/>
    </source>
</evidence>
<dbReference type="GO" id="GO:0005576">
    <property type="term" value="C:extracellular region"/>
    <property type="evidence" value="ECO:0007669"/>
    <property type="project" value="UniProtKB-SubCell"/>
</dbReference>
<dbReference type="EMBL" id="JAANYQ010000003">
    <property type="protein sequence ID" value="KAF4125497.1"/>
    <property type="molecule type" value="Genomic_DNA"/>
</dbReference>
<feature type="binding site" evidence="11">
    <location>
        <position position="561"/>
    </location>
    <ligand>
        <name>Ca(2+)</name>
        <dbReference type="ChEBI" id="CHEBI:29108"/>
    </ligand>
</feature>
<feature type="signal peptide" evidence="12">
    <location>
        <begin position="1"/>
        <end position="21"/>
    </location>
</feature>
<comment type="caution">
    <text evidence="14">The sequence shown here is derived from an EMBL/GenBank/DDBJ whole genome shotgun (WGS) entry which is preliminary data.</text>
</comment>
<feature type="binding site" evidence="11">
    <location>
        <position position="534"/>
    </location>
    <ligand>
        <name>Ca(2+)</name>
        <dbReference type="ChEBI" id="CHEBI:29108"/>
    </ligand>
</feature>
<dbReference type="Pfam" id="PF00082">
    <property type="entry name" value="Peptidase_S8"/>
    <property type="match status" value="1"/>
</dbReference>
<dbReference type="GO" id="GO:0006508">
    <property type="term" value="P:proteolysis"/>
    <property type="evidence" value="ECO:0007669"/>
    <property type="project" value="UniProtKB-KW"/>
</dbReference>
<evidence type="ECO:0000256" key="12">
    <source>
        <dbReference type="SAM" id="SignalP"/>
    </source>
</evidence>
<dbReference type="CDD" id="cd11377">
    <property type="entry name" value="Pro-peptidase_S53"/>
    <property type="match status" value="1"/>
</dbReference>
<dbReference type="PANTHER" id="PTHR14218">
    <property type="entry name" value="PROTEASE S8 TRIPEPTIDYL PEPTIDASE I CLN2"/>
    <property type="match status" value="1"/>
</dbReference>
<evidence type="ECO:0000313" key="14">
    <source>
        <dbReference type="EMBL" id="KAF4125497.1"/>
    </source>
</evidence>
<evidence type="ECO:0000256" key="9">
    <source>
        <dbReference type="ARBA" id="ARBA00022837"/>
    </source>
</evidence>
<dbReference type="GO" id="GO:0008240">
    <property type="term" value="F:tripeptidyl-peptidase activity"/>
    <property type="evidence" value="ECO:0007669"/>
    <property type="project" value="UniProtKB-EC"/>
</dbReference>
<keyword evidence="5 11" id="KW-0645">Protease</keyword>
<dbReference type="EC" id="3.4.14.10" evidence="4"/>
<dbReference type="InterPro" id="IPR015366">
    <property type="entry name" value="S53_propep"/>
</dbReference>
<dbReference type="Gene3D" id="3.40.50.200">
    <property type="entry name" value="Peptidase S8/S53 domain"/>
    <property type="match status" value="1"/>
</dbReference>
<comment type="function">
    <text evidence="2">Secreted tripeptidyl-peptidase which degrades proteins at acidic pHs and is involved in virulence.</text>
</comment>
<dbReference type="GeneID" id="55970565"/>
<name>A0A9P4Z148_9HYPO</name>
<dbReference type="Proteomes" id="UP000749293">
    <property type="component" value="Unassembled WGS sequence"/>
</dbReference>
<dbReference type="InterPro" id="IPR000209">
    <property type="entry name" value="Peptidase_S8/S53_dom"/>
</dbReference>
<keyword evidence="15" id="KW-1185">Reference proteome</keyword>
<dbReference type="Pfam" id="PF09286">
    <property type="entry name" value="Pro-kuma_activ"/>
    <property type="match status" value="1"/>
</dbReference>
<dbReference type="InterPro" id="IPR036852">
    <property type="entry name" value="Peptidase_S8/S53_dom_sf"/>
</dbReference>
<evidence type="ECO:0000256" key="7">
    <source>
        <dbReference type="ARBA" id="ARBA00022801"/>
    </source>
</evidence>
<protein>
    <recommendedName>
        <fullName evidence="4">tripeptidyl-peptidase II</fullName>
        <ecNumber evidence="4">3.4.14.10</ecNumber>
    </recommendedName>
</protein>
<evidence type="ECO:0000256" key="4">
    <source>
        <dbReference type="ARBA" id="ARBA00012462"/>
    </source>
</evidence>
<comment type="cofactor">
    <cofactor evidence="11">
        <name>Ca(2+)</name>
        <dbReference type="ChEBI" id="CHEBI:29108"/>
    </cofactor>
    <text evidence="11">Binds 1 Ca(2+) ion per subunit.</text>
</comment>
<feature type="domain" description="Peptidase S53" evidence="13">
    <location>
        <begin position="190"/>
        <end position="581"/>
    </location>
</feature>
<feature type="chain" id="PRO_5040396464" description="tripeptidyl-peptidase II" evidence="12">
    <location>
        <begin position="22"/>
        <end position="583"/>
    </location>
</feature>
<keyword evidence="10" id="KW-0865">Zymogen</keyword>
<feature type="active site" description="Charge relay system" evidence="11">
    <location>
        <position position="276"/>
    </location>
</feature>
<evidence type="ECO:0000256" key="6">
    <source>
        <dbReference type="ARBA" id="ARBA00022723"/>
    </source>
</evidence>